<dbReference type="EMBL" id="QEIN01000438">
    <property type="protein sequence ID" value="RCV47953.1"/>
    <property type="molecule type" value="Genomic_DNA"/>
</dbReference>
<sequence length="440" mass="47985">MAGDSAEGQLVAVTSNNYVNYFRVKDRSSAGPSRTWRFRARRRRPQFDVTVFSTGVIASAAQELSVAVPGRMDALGRWWEQVGGALPTLERALTWTEARDSLAEIHGQLSSVGCHALPKHNRPPLRGAEGQRIPPRPGQDGCDSVAAIQAQVMTTERAAAHLGQRYPGLLADLGCATEEVLRGVWRDVARLPVRPTGLTHQNLHRNHLHLGAAGTLDEPRLRASGWEYARCADPVSDAARTVYFWMRDGREPLVDDQGRATYRARVRHLLARGPVDPAAVLDEELDILLRQQVVHTAYVDILRTADSIATGRFLAGQTAESMLRDLTRRLAQLGRMTGRPALPPRSVTARVRRAVDARRGAAARDGGDLRDVDDTAPAVDLVGLARYVPDPDDPEFQPAPTWFRFPGAAAAVPPPAGAETDAAVRSGDQLLLDSRHVPAE</sequence>
<organism evidence="1 2">
    <name type="scientific">Marinitenerispora sediminis</name>
    <dbReference type="NCBI Taxonomy" id="1931232"/>
    <lineage>
        <taxon>Bacteria</taxon>
        <taxon>Bacillati</taxon>
        <taxon>Actinomycetota</taxon>
        <taxon>Actinomycetes</taxon>
        <taxon>Streptosporangiales</taxon>
        <taxon>Nocardiopsidaceae</taxon>
        <taxon>Marinitenerispora</taxon>
    </lineage>
</organism>
<dbReference type="OrthoDB" id="3454210at2"/>
<dbReference type="RefSeq" id="WP_147280564.1">
    <property type="nucleotide sequence ID" value="NZ_QEIN01000438.1"/>
</dbReference>
<gene>
    <name evidence="1" type="ORF">DEF24_26690</name>
</gene>
<evidence type="ECO:0000313" key="1">
    <source>
        <dbReference type="EMBL" id="RCV47953.1"/>
    </source>
</evidence>
<protein>
    <submittedName>
        <fullName evidence="1">Uncharacterized protein</fullName>
    </submittedName>
</protein>
<name>A0A368SXS4_9ACTN</name>
<feature type="non-terminal residue" evidence="1">
    <location>
        <position position="440"/>
    </location>
</feature>
<keyword evidence="2" id="KW-1185">Reference proteome</keyword>
<accession>A0A368SXS4</accession>
<dbReference type="Proteomes" id="UP000253318">
    <property type="component" value="Unassembled WGS sequence"/>
</dbReference>
<comment type="caution">
    <text evidence="1">The sequence shown here is derived from an EMBL/GenBank/DDBJ whole genome shotgun (WGS) entry which is preliminary data.</text>
</comment>
<evidence type="ECO:0000313" key="2">
    <source>
        <dbReference type="Proteomes" id="UP000253318"/>
    </source>
</evidence>
<proteinExistence type="predicted"/>
<dbReference type="AlphaFoldDB" id="A0A368SXS4"/>
<reference evidence="1 2" key="1">
    <citation type="submission" date="2018-04" db="EMBL/GenBank/DDBJ databases">
        <title>Novel actinobacteria from marine sediment.</title>
        <authorList>
            <person name="Ng Z.Y."/>
            <person name="Tan G.Y.A."/>
        </authorList>
    </citation>
    <scope>NUCLEOTIDE SEQUENCE [LARGE SCALE GENOMIC DNA]</scope>
    <source>
        <strain evidence="1 2">TPS81</strain>
    </source>
</reference>